<evidence type="ECO:0000313" key="6">
    <source>
        <dbReference type="EMBL" id="KAE9135236.1"/>
    </source>
</evidence>
<keyword evidence="2" id="KW-1133">Transmembrane helix</keyword>
<dbReference type="Proteomes" id="UP000488956">
    <property type="component" value="Unassembled WGS sequence"/>
</dbReference>
<evidence type="ECO:0000313" key="17">
    <source>
        <dbReference type="Proteomes" id="UP000440732"/>
    </source>
</evidence>
<evidence type="ECO:0000313" key="7">
    <source>
        <dbReference type="EMBL" id="KAE9148571.1"/>
    </source>
</evidence>
<dbReference type="Proteomes" id="UP000440367">
    <property type="component" value="Unassembled WGS sequence"/>
</dbReference>
<evidence type="ECO:0000313" key="11">
    <source>
        <dbReference type="EMBL" id="KAE9324179.1"/>
    </source>
</evidence>
<dbReference type="EMBL" id="QXFZ01000072">
    <property type="protein sequence ID" value="KAE9135236.1"/>
    <property type="molecule type" value="Genomic_DNA"/>
</dbReference>
<evidence type="ECO:0000313" key="13">
    <source>
        <dbReference type="Proteomes" id="UP000429523"/>
    </source>
</evidence>
<dbReference type="EMBL" id="QXGE01000113">
    <property type="protein sequence ID" value="KAE9324179.1"/>
    <property type="molecule type" value="Genomic_DNA"/>
</dbReference>
<comment type="caution">
    <text evidence="3">The sequence shown here is derived from an EMBL/GenBank/DDBJ whole genome shotgun (WGS) entry which is preliminary data.</text>
</comment>
<dbReference type="OrthoDB" id="97788at2759"/>
<dbReference type="EMBL" id="QXGF01000332">
    <property type="protein sequence ID" value="KAE8941935.1"/>
    <property type="molecule type" value="Genomic_DNA"/>
</dbReference>
<dbReference type="EMBL" id="QXGD01000086">
    <property type="protein sequence ID" value="KAE9253903.1"/>
    <property type="molecule type" value="Genomic_DNA"/>
</dbReference>
<gene>
    <name evidence="11" type="ORF">PF001_g3550</name>
    <name evidence="10" type="ORF">PF002_g3115</name>
    <name evidence="9" type="ORF">PF004_g6574</name>
    <name evidence="8" type="ORF">PF005_g2641</name>
    <name evidence="7" type="ORF">PF006_g6859</name>
    <name evidence="6" type="ORF">PF007_g2644</name>
    <name evidence="12" type="ORF">PF008_g10130</name>
    <name evidence="3" type="ORF">PF009_g8289</name>
    <name evidence="5" type="ORF">PF010_g6809</name>
    <name evidence="4" type="ORF">PF011_g2065</name>
</gene>
<dbReference type="EMBL" id="QXGB01000073">
    <property type="protein sequence ID" value="KAE9232665.1"/>
    <property type="molecule type" value="Genomic_DNA"/>
</dbReference>
<evidence type="ECO:0000313" key="14">
    <source>
        <dbReference type="Proteomes" id="UP000433483"/>
    </source>
</evidence>
<evidence type="ECO:0000313" key="9">
    <source>
        <dbReference type="EMBL" id="KAE9242502.1"/>
    </source>
</evidence>
<feature type="transmembrane region" description="Helical" evidence="2">
    <location>
        <begin position="6"/>
        <end position="34"/>
    </location>
</feature>
<feature type="region of interest" description="Disordered" evidence="1">
    <location>
        <begin position="86"/>
        <end position="153"/>
    </location>
</feature>
<dbReference type="Proteomes" id="UP000476176">
    <property type="component" value="Unassembled WGS sequence"/>
</dbReference>
<dbReference type="AlphaFoldDB" id="A0A6A3F7X2"/>
<keyword evidence="2" id="KW-0812">Transmembrane</keyword>
<keyword evidence="2" id="KW-0472">Membrane</keyword>
<protein>
    <submittedName>
        <fullName evidence="3">Uncharacterized protein</fullName>
    </submittedName>
</protein>
<evidence type="ECO:0000313" key="8">
    <source>
        <dbReference type="EMBL" id="KAE9232665.1"/>
    </source>
</evidence>
<dbReference type="Proteomes" id="UP000460718">
    <property type="component" value="Unassembled WGS sequence"/>
</dbReference>
<evidence type="ECO:0000313" key="12">
    <source>
        <dbReference type="EMBL" id="KAE9342483.1"/>
    </source>
</evidence>
<dbReference type="EMBL" id="QXGC01000267">
    <property type="protein sequence ID" value="KAE9242502.1"/>
    <property type="molecule type" value="Genomic_DNA"/>
</dbReference>
<evidence type="ECO:0000313" key="22">
    <source>
        <dbReference type="Proteomes" id="UP000488956"/>
    </source>
</evidence>
<evidence type="ECO:0000313" key="3">
    <source>
        <dbReference type="EMBL" id="KAE8941935.1"/>
    </source>
</evidence>
<dbReference type="Proteomes" id="UP000437068">
    <property type="component" value="Unassembled WGS sequence"/>
</dbReference>
<name>A0A6A3F7X2_9STRA</name>
<evidence type="ECO:0000313" key="18">
    <source>
        <dbReference type="Proteomes" id="UP000441208"/>
    </source>
</evidence>
<feature type="compositionally biased region" description="Acidic residues" evidence="1">
    <location>
        <begin position="102"/>
        <end position="112"/>
    </location>
</feature>
<dbReference type="Proteomes" id="UP000429523">
    <property type="component" value="Unassembled WGS sequence"/>
</dbReference>
<evidence type="ECO:0000313" key="21">
    <source>
        <dbReference type="Proteomes" id="UP000486351"/>
    </source>
</evidence>
<dbReference type="Proteomes" id="UP000441208">
    <property type="component" value="Unassembled WGS sequence"/>
</dbReference>
<evidence type="ECO:0000313" key="20">
    <source>
        <dbReference type="Proteomes" id="UP000476176"/>
    </source>
</evidence>
<organism evidence="3 13">
    <name type="scientific">Phytophthora fragariae</name>
    <dbReference type="NCBI Taxonomy" id="53985"/>
    <lineage>
        <taxon>Eukaryota</taxon>
        <taxon>Sar</taxon>
        <taxon>Stramenopiles</taxon>
        <taxon>Oomycota</taxon>
        <taxon>Peronosporomycetes</taxon>
        <taxon>Peronosporales</taxon>
        <taxon>Peronosporaceae</taxon>
        <taxon>Phytophthora</taxon>
    </lineage>
</organism>
<dbReference type="EMBL" id="QXGA01000284">
    <property type="protein sequence ID" value="KAE9148571.1"/>
    <property type="molecule type" value="Genomic_DNA"/>
</dbReference>
<keyword evidence="14" id="KW-1185">Reference proteome</keyword>
<accession>A0A6A3F7X2</accession>
<evidence type="ECO:0000313" key="10">
    <source>
        <dbReference type="EMBL" id="KAE9253903.1"/>
    </source>
</evidence>
<dbReference type="EMBL" id="QXFX01000279">
    <property type="protein sequence ID" value="KAE9122247.1"/>
    <property type="molecule type" value="Genomic_DNA"/>
</dbReference>
<dbReference type="Proteomes" id="UP000433483">
    <property type="component" value="Unassembled WGS sequence"/>
</dbReference>
<dbReference type="Proteomes" id="UP000486351">
    <property type="component" value="Unassembled WGS sequence"/>
</dbReference>
<dbReference type="Proteomes" id="UP000440732">
    <property type="component" value="Unassembled WGS sequence"/>
</dbReference>
<evidence type="ECO:0000313" key="19">
    <source>
        <dbReference type="Proteomes" id="UP000460718"/>
    </source>
</evidence>
<evidence type="ECO:0000256" key="2">
    <source>
        <dbReference type="SAM" id="Phobius"/>
    </source>
</evidence>
<evidence type="ECO:0000313" key="15">
    <source>
        <dbReference type="Proteomes" id="UP000437068"/>
    </source>
</evidence>
<dbReference type="EMBL" id="QXFY01000503">
    <property type="protein sequence ID" value="KAE9342483.1"/>
    <property type="molecule type" value="Genomic_DNA"/>
</dbReference>
<evidence type="ECO:0000313" key="4">
    <source>
        <dbReference type="EMBL" id="KAE9027391.1"/>
    </source>
</evidence>
<reference evidence="13 14" key="1">
    <citation type="submission" date="2018-08" db="EMBL/GenBank/DDBJ databases">
        <title>Genomic investigation of the strawberry pathogen Phytophthora fragariae indicates pathogenicity is determined by transcriptional variation in three key races.</title>
        <authorList>
            <person name="Adams T.M."/>
            <person name="Armitage A.D."/>
            <person name="Sobczyk M.K."/>
            <person name="Bates H.J."/>
            <person name="Dunwell J.M."/>
            <person name="Nellist C.F."/>
            <person name="Harrison R.J."/>
        </authorList>
    </citation>
    <scope>NUCLEOTIDE SEQUENCE [LARGE SCALE GENOMIC DNA]</scope>
    <source>
        <strain evidence="11 15">A4</strain>
        <strain evidence="10 16">BC-1</strain>
        <strain evidence="9 20">BC-23</strain>
        <strain evidence="8 14">NOV-27</strain>
        <strain evidence="7 17">NOV-5</strain>
        <strain evidence="6 18">NOV-71</strain>
        <strain evidence="12 21">NOV-77</strain>
        <strain evidence="3 13">NOV-9</strain>
        <strain evidence="5 22">ONT-3</strain>
        <strain evidence="4 19">SCRP245</strain>
    </source>
</reference>
<evidence type="ECO:0000313" key="5">
    <source>
        <dbReference type="EMBL" id="KAE9122247.1"/>
    </source>
</evidence>
<proteinExistence type="predicted"/>
<sequence length="153" mass="16575">MGLLSAFFAYARFVAVLVGRVVVKLLAMGAAPFAGLSRRVLGKPQVEVPDADKQLLGTERIDEAAVQKDLVDDWVDVSDEDKWEPGARNLLDDVEKPSAESCTEDELIELSDGEERHSPVSALYPAKRSRSSLSDHVSAPRALATGTTPPLLF</sequence>
<evidence type="ECO:0000256" key="1">
    <source>
        <dbReference type="SAM" id="MobiDB-lite"/>
    </source>
</evidence>
<dbReference type="EMBL" id="QXFW01000061">
    <property type="protein sequence ID" value="KAE9027391.1"/>
    <property type="molecule type" value="Genomic_DNA"/>
</dbReference>
<evidence type="ECO:0000313" key="16">
    <source>
        <dbReference type="Proteomes" id="UP000440367"/>
    </source>
</evidence>